<evidence type="ECO:0000313" key="5">
    <source>
        <dbReference type="Proteomes" id="UP000199153"/>
    </source>
</evidence>
<name>A0A1I5B4X7_9FLAO</name>
<dbReference type="PROSITE" id="PS50977">
    <property type="entry name" value="HTH_TETR_2"/>
    <property type="match status" value="1"/>
</dbReference>
<evidence type="ECO:0000259" key="3">
    <source>
        <dbReference type="PROSITE" id="PS50977"/>
    </source>
</evidence>
<sequence>MKNFLSNISIQVNPHSYLKDPESSPLGKRIIAGSIDLIEEIGFENFTFQKLAKTIKSTEASVYRYFESKHKLLRYLTIWYWGWLEYHFIFKTANIDSPEEKLKRAILLLTKPLDEDSSFSHINEIKLQNIIISESSKVFLTKEVDQENKAGVYAGYKKLVGRVSDIILEINPQYKYPHMLVSTIIEGAHNQHFFADHLPGLTNKFKGKDTITEFYKEMVFRTIQE</sequence>
<gene>
    <name evidence="4" type="ORF">SAMN05660413_02175</name>
</gene>
<dbReference type="STRING" id="287099.SAMN05660413_02175"/>
<feature type="domain" description="HTH tetR-type" evidence="3">
    <location>
        <begin position="24"/>
        <end position="84"/>
    </location>
</feature>
<dbReference type="Pfam" id="PF00440">
    <property type="entry name" value="TetR_N"/>
    <property type="match status" value="1"/>
</dbReference>
<dbReference type="InterPro" id="IPR001647">
    <property type="entry name" value="HTH_TetR"/>
</dbReference>
<feature type="DNA-binding region" description="H-T-H motif" evidence="2">
    <location>
        <begin position="47"/>
        <end position="66"/>
    </location>
</feature>
<dbReference type="EMBL" id="FOVL01000013">
    <property type="protein sequence ID" value="SFN69743.1"/>
    <property type="molecule type" value="Genomic_DNA"/>
</dbReference>
<dbReference type="RefSeq" id="WP_093409447.1">
    <property type="nucleotide sequence ID" value="NZ_FOVL01000013.1"/>
</dbReference>
<reference evidence="4 5" key="1">
    <citation type="submission" date="2016-10" db="EMBL/GenBank/DDBJ databases">
        <authorList>
            <person name="de Groot N.N."/>
        </authorList>
    </citation>
    <scope>NUCLEOTIDE SEQUENCE [LARGE SCALE GENOMIC DNA]</scope>
    <source>
        <strain evidence="4 5">DSM 17794</strain>
    </source>
</reference>
<dbReference type="Proteomes" id="UP000199153">
    <property type="component" value="Unassembled WGS sequence"/>
</dbReference>
<evidence type="ECO:0000256" key="2">
    <source>
        <dbReference type="PROSITE-ProRule" id="PRU00335"/>
    </source>
</evidence>
<dbReference type="GO" id="GO:0003677">
    <property type="term" value="F:DNA binding"/>
    <property type="evidence" value="ECO:0007669"/>
    <property type="project" value="UniProtKB-UniRule"/>
</dbReference>
<keyword evidence="5" id="KW-1185">Reference proteome</keyword>
<dbReference type="SUPFAM" id="SSF46689">
    <property type="entry name" value="Homeodomain-like"/>
    <property type="match status" value="1"/>
</dbReference>
<protein>
    <submittedName>
        <fullName evidence="4">Transcriptional regulator, TetR family</fullName>
    </submittedName>
</protein>
<keyword evidence="1 2" id="KW-0238">DNA-binding</keyword>
<organism evidence="4 5">
    <name type="scientific">Salegentibacter flavus</name>
    <dbReference type="NCBI Taxonomy" id="287099"/>
    <lineage>
        <taxon>Bacteria</taxon>
        <taxon>Pseudomonadati</taxon>
        <taxon>Bacteroidota</taxon>
        <taxon>Flavobacteriia</taxon>
        <taxon>Flavobacteriales</taxon>
        <taxon>Flavobacteriaceae</taxon>
        <taxon>Salegentibacter</taxon>
    </lineage>
</organism>
<evidence type="ECO:0000256" key="1">
    <source>
        <dbReference type="ARBA" id="ARBA00023125"/>
    </source>
</evidence>
<dbReference type="AlphaFoldDB" id="A0A1I5B4X7"/>
<accession>A0A1I5B4X7</accession>
<proteinExistence type="predicted"/>
<dbReference type="Gene3D" id="1.10.357.10">
    <property type="entry name" value="Tetracycline Repressor, domain 2"/>
    <property type="match status" value="1"/>
</dbReference>
<dbReference type="OrthoDB" id="649282at2"/>
<evidence type="ECO:0000313" key="4">
    <source>
        <dbReference type="EMBL" id="SFN69743.1"/>
    </source>
</evidence>
<dbReference type="PRINTS" id="PR00455">
    <property type="entry name" value="HTHTETR"/>
</dbReference>
<dbReference type="InterPro" id="IPR009057">
    <property type="entry name" value="Homeodomain-like_sf"/>
</dbReference>